<keyword evidence="2" id="KW-0812">Transmembrane</keyword>
<dbReference type="AlphaFoldDB" id="A0A8S0P8A0"/>
<comment type="caution">
    <text evidence="3">The sequence shown here is derived from an EMBL/GenBank/DDBJ whole genome shotgun (WGS) entry which is preliminary data.</text>
</comment>
<name>A0A8S0P8A0_OLEEU</name>
<feature type="region of interest" description="Disordered" evidence="1">
    <location>
        <begin position="34"/>
        <end position="69"/>
    </location>
</feature>
<evidence type="ECO:0000313" key="3">
    <source>
        <dbReference type="EMBL" id="CAA2934463.1"/>
    </source>
</evidence>
<dbReference type="Proteomes" id="UP000594638">
    <property type="component" value="Unassembled WGS sequence"/>
</dbReference>
<organism evidence="3 4">
    <name type="scientific">Olea europaea subsp. europaea</name>
    <dbReference type="NCBI Taxonomy" id="158383"/>
    <lineage>
        <taxon>Eukaryota</taxon>
        <taxon>Viridiplantae</taxon>
        <taxon>Streptophyta</taxon>
        <taxon>Embryophyta</taxon>
        <taxon>Tracheophyta</taxon>
        <taxon>Spermatophyta</taxon>
        <taxon>Magnoliopsida</taxon>
        <taxon>eudicotyledons</taxon>
        <taxon>Gunneridae</taxon>
        <taxon>Pentapetalae</taxon>
        <taxon>asterids</taxon>
        <taxon>lamiids</taxon>
        <taxon>Lamiales</taxon>
        <taxon>Oleaceae</taxon>
        <taxon>Oleeae</taxon>
        <taxon>Olea</taxon>
    </lineage>
</organism>
<keyword evidence="2" id="KW-1133">Transmembrane helix</keyword>
<keyword evidence="4" id="KW-1185">Reference proteome</keyword>
<evidence type="ECO:0000313" key="4">
    <source>
        <dbReference type="Proteomes" id="UP000594638"/>
    </source>
</evidence>
<feature type="transmembrane region" description="Helical" evidence="2">
    <location>
        <begin position="6"/>
        <end position="25"/>
    </location>
</feature>
<protein>
    <submittedName>
        <fullName evidence="3">Uncharacterized protein</fullName>
    </submittedName>
</protein>
<evidence type="ECO:0000256" key="1">
    <source>
        <dbReference type="SAM" id="MobiDB-lite"/>
    </source>
</evidence>
<proteinExistence type="predicted"/>
<gene>
    <name evidence="3" type="ORF">OLEA9_A114201</name>
</gene>
<keyword evidence="2" id="KW-0472">Membrane</keyword>
<dbReference type="Gramene" id="OE9A114201T1">
    <property type="protein sequence ID" value="OE9A114201C1"/>
    <property type="gene ID" value="OE9A114201"/>
</dbReference>
<sequence>MPDILYLLLFVFASTVMLLLIQCLLTKRWDRYAESEQNERPVVKRQPPSRAPSPPSSPTSTRSQMTKGKKDEIIVDIYIEQESGDSECSICLSKFKDQELF</sequence>
<evidence type="ECO:0000256" key="2">
    <source>
        <dbReference type="SAM" id="Phobius"/>
    </source>
</evidence>
<dbReference type="EMBL" id="CACTIH010000015">
    <property type="protein sequence ID" value="CAA2934463.1"/>
    <property type="molecule type" value="Genomic_DNA"/>
</dbReference>
<reference evidence="3 4" key="1">
    <citation type="submission" date="2019-12" db="EMBL/GenBank/DDBJ databases">
        <authorList>
            <person name="Alioto T."/>
            <person name="Alioto T."/>
            <person name="Gomez Garrido J."/>
        </authorList>
    </citation>
    <scope>NUCLEOTIDE SEQUENCE [LARGE SCALE GENOMIC DNA]</scope>
</reference>
<accession>A0A8S0P8A0</accession>